<sequence>MKASPSNLFEQPRRSRSLAHEVVLDIGEKIRSGVYQPGSKLPTEVEIMRHYGVSRTVVREAISRLQAAGIAQTRHGVGTFIVGNRESIGFKVDPDALVMIRELMAVLEMRASLETEAAGLAAMRRSEQDLEAMRQTLDQFWASIEQGGDTVELDVQFHKQIAMASANHYFSDVLDHLGNMVMPRARVGSGKLIRDTSAEYLRKICGEHETIYSAILRKDSRMARAAMHLHLGNSRERLRNAHNLAGSHDDDPMLP</sequence>
<evidence type="ECO:0000256" key="2">
    <source>
        <dbReference type="ARBA" id="ARBA00023125"/>
    </source>
</evidence>
<evidence type="ECO:0000259" key="4">
    <source>
        <dbReference type="PROSITE" id="PS50949"/>
    </source>
</evidence>
<gene>
    <name evidence="5" type="ORF">EV686_101484</name>
</gene>
<dbReference type="RefSeq" id="WP_132473059.1">
    <property type="nucleotide sequence ID" value="NZ_JBEBWM010000182.1"/>
</dbReference>
<keyword evidence="3" id="KW-0804">Transcription</keyword>
<dbReference type="SMART" id="SM00345">
    <property type="entry name" value="HTH_GNTR"/>
    <property type="match status" value="1"/>
</dbReference>
<keyword evidence="6" id="KW-1185">Reference proteome</keyword>
<protein>
    <submittedName>
        <fullName evidence="5">GntR family transcriptional regulator</fullName>
    </submittedName>
</protein>
<accession>A0A4R3VGS9</accession>
<dbReference type="InterPro" id="IPR036390">
    <property type="entry name" value="WH_DNA-bd_sf"/>
</dbReference>
<organism evidence="5 6">
    <name type="scientific">Paracandidimonas soli</name>
    <dbReference type="NCBI Taxonomy" id="1917182"/>
    <lineage>
        <taxon>Bacteria</taxon>
        <taxon>Pseudomonadati</taxon>
        <taxon>Pseudomonadota</taxon>
        <taxon>Betaproteobacteria</taxon>
        <taxon>Burkholderiales</taxon>
        <taxon>Alcaligenaceae</taxon>
        <taxon>Paracandidimonas</taxon>
    </lineage>
</organism>
<feature type="domain" description="HTH gntR-type" evidence="4">
    <location>
        <begin position="16"/>
        <end position="84"/>
    </location>
</feature>
<dbReference type="Pfam" id="PF07729">
    <property type="entry name" value="FCD"/>
    <property type="match status" value="1"/>
</dbReference>
<dbReference type="AlphaFoldDB" id="A0A4R3VGS9"/>
<dbReference type="EMBL" id="SMBX01000001">
    <property type="protein sequence ID" value="TCV03022.1"/>
    <property type="molecule type" value="Genomic_DNA"/>
</dbReference>
<keyword evidence="2" id="KW-0238">DNA-binding</keyword>
<proteinExistence type="predicted"/>
<reference evidence="5 6" key="1">
    <citation type="submission" date="2019-03" db="EMBL/GenBank/DDBJ databases">
        <title>Genomic Encyclopedia of Type Strains, Phase IV (KMG-IV): sequencing the most valuable type-strain genomes for metagenomic binning, comparative biology and taxonomic classification.</title>
        <authorList>
            <person name="Goeker M."/>
        </authorList>
    </citation>
    <scope>NUCLEOTIDE SEQUENCE [LARGE SCALE GENOMIC DNA]</scope>
    <source>
        <strain evidence="5 6">DSM 100048</strain>
    </source>
</reference>
<dbReference type="OrthoDB" id="1040417at2"/>
<dbReference type="GO" id="GO:0003677">
    <property type="term" value="F:DNA binding"/>
    <property type="evidence" value="ECO:0007669"/>
    <property type="project" value="UniProtKB-KW"/>
</dbReference>
<name>A0A4R3VGS9_9BURK</name>
<evidence type="ECO:0000313" key="5">
    <source>
        <dbReference type="EMBL" id="TCV03022.1"/>
    </source>
</evidence>
<dbReference type="Gene3D" id="1.10.10.10">
    <property type="entry name" value="Winged helix-like DNA-binding domain superfamily/Winged helix DNA-binding domain"/>
    <property type="match status" value="1"/>
</dbReference>
<evidence type="ECO:0000256" key="1">
    <source>
        <dbReference type="ARBA" id="ARBA00023015"/>
    </source>
</evidence>
<evidence type="ECO:0000313" key="6">
    <source>
        <dbReference type="Proteomes" id="UP000294692"/>
    </source>
</evidence>
<dbReference type="GO" id="GO:0003700">
    <property type="term" value="F:DNA-binding transcription factor activity"/>
    <property type="evidence" value="ECO:0007669"/>
    <property type="project" value="InterPro"/>
</dbReference>
<dbReference type="CDD" id="cd07377">
    <property type="entry name" value="WHTH_GntR"/>
    <property type="match status" value="1"/>
</dbReference>
<comment type="caution">
    <text evidence="5">The sequence shown here is derived from an EMBL/GenBank/DDBJ whole genome shotgun (WGS) entry which is preliminary data.</text>
</comment>
<dbReference type="InterPro" id="IPR000524">
    <property type="entry name" value="Tscrpt_reg_HTH_GntR"/>
</dbReference>
<dbReference type="PANTHER" id="PTHR43537:SF5">
    <property type="entry name" value="UXU OPERON TRANSCRIPTIONAL REGULATOR"/>
    <property type="match status" value="1"/>
</dbReference>
<dbReference type="SMART" id="SM00895">
    <property type="entry name" value="FCD"/>
    <property type="match status" value="1"/>
</dbReference>
<dbReference type="InterPro" id="IPR008920">
    <property type="entry name" value="TF_FadR/GntR_C"/>
</dbReference>
<dbReference type="SUPFAM" id="SSF46785">
    <property type="entry name" value="Winged helix' DNA-binding domain"/>
    <property type="match status" value="1"/>
</dbReference>
<dbReference type="Pfam" id="PF00392">
    <property type="entry name" value="GntR"/>
    <property type="match status" value="1"/>
</dbReference>
<dbReference type="InterPro" id="IPR011711">
    <property type="entry name" value="GntR_C"/>
</dbReference>
<dbReference type="PROSITE" id="PS50949">
    <property type="entry name" value="HTH_GNTR"/>
    <property type="match status" value="1"/>
</dbReference>
<dbReference type="SUPFAM" id="SSF48008">
    <property type="entry name" value="GntR ligand-binding domain-like"/>
    <property type="match status" value="1"/>
</dbReference>
<dbReference type="InterPro" id="IPR036388">
    <property type="entry name" value="WH-like_DNA-bd_sf"/>
</dbReference>
<dbReference type="PRINTS" id="PR00035">
    <property type="entry name" value="HTHGNTR"/>
</dbReference>
<dbReference type="Gene3D" id="1.20.120.530">
    <property type="entry name" value="GntR ligand-binding domain-like"/>
    <property type="match status" value="1"/>
</dbReference>
<keyword evidence="1" id="KW-0805">Transcription regulation</keyword>
<dbReference type="PANTHER" id="PTHR43537">
    <property type="entry name" value="TRANSCRIPTIONAL REGULATOR, GNTR FAMILY"/>
    <property type="match status" value="1"/>
</dbReference>
<dbReference type="Proteomes" id="UP000294692">
    <property type="component" value="Unassembled WGS sequence"/>
</dbReference>
<evidence type="ECO:0000256" key="3">
    <source>
        <dbReference type="ARBA" id="ARBA00023163"/>
    </source>
</evidence>